<accession>A0A1F8EC89</accession>
<proteinExistence type="predicted"/>
<dbReference type="Proteomes" id="UP000176893">
    <property type="component" value="Unassembled WGS sequence"/>
</dbReference>
<evidence type="ECO:0000313" key="2">
    <source>
        <dbReference type="Proteomes" id="UP000176893"/>
    </source>
</evidence>
<evidence type="ECO:0000313" key="1">
    <source>
        <dbReference type="EMBL" id="OGM98422.1"/>
    </source>
</evidence>
<dbReference type="AlphaFoldDB" id="A0A1F8EC89"/>
<name>A0A1F8EC89_9BACT</name>
<reference evidence="1 2" key="1">
    <citation type="journal article" date="2016" name="Nat. Commun.">
        <title>Thousands of microbial genomes shed light on interconnected biogeochemical processes in an aquifer system.</title>
        <authorList>
            <person name="Anantharaman K."/>
            <person name="Brown C.T."/>
            <person name="Hug L.A."/>
            <person name="Sharon I."/>
            <person name="Castelle C.J."/>
            <person name="Probst A.J."/>
            <person name="Thomas B.C."/>
            <person name="Singh A."/>
            <person name="Wilkins M.J."/>
            <person name="Karaoz U."/>
            <person name="Brodie E.L."/>
            <person name="Williams K.H."/>
            <person name="Hubbard S.S."/>
            <person name="Banfield J.F."/>
        </authorList>
    </citation>
    <scope>NUCLEOTIDE SEQUENCE [LARGE SCALE GENOMIC DNA]</scope>
</reference>
<gene>
    <name evidence="1" type="ORF">A2649_02485</name>
</gene>
<dbReference type="EMBL" id="MGJB01000015">
    <property type="protein sequence ID" value="OGM98422.1"/>
    <property type="molecule type" value="Genomic_DNA"/>
</dbReference>
<protein>
    <submittedName>
        <fullName evidence="1">Uncharacterized protein</fullName>
    </submittedName>
</protein>
<comment type="caution">
    <text evidence="1">The sequence shown here is derived from an EMBL/GenBank/DDBJ whole genome shotgun (WGS) entry which is preliminary data.</text>
</comment>
<sequence>MEQEPKIEREEYLGENIVAQIREDVKVVEQSLQRATKGTEPIQEGGIEKLKKAQAILKEARSFLEVL</sequence>
<organism evidence="1 2">
    <name type="scientific">Candidatus Yanofskybacteria bacterium RIFCSPHIGHO2_01_FULL_41_26</name>
    <dbReference type="NCBI Taxonomy" id="1802661"/>
    <lineage>
        <taxon>Bacteria</taxon>
        <taxon>Candidatus Yanofskyibacteriota</taxon>
    </lineage>
</organism>